<proteinExistence type="predicted"/>
<evidence type="ECO:0000313" key="3">
    <source>
        <dbReference type="Proteomes" id="UP000192907"/>
    </source>
</evidence>
<dbReference type="STRING" id="1513793.SAMN06296036_105298"/>
<protein>
    <submittedName>
        <fullName evidence="2">Uncharacterized protein</fullName>
    </submittedName>
</protein>
<reference evidence="3" key="1">
    <citation type="submission" date="2017-04" db="EMBL/GenBank/DDBJ databases">
        <authorList>
            <person name="Varghese N."/>
            <person name="Submissions S."/>
        </authorList>
    </citation>
    <scope>NUCLEOTIDE SEQUENCE [LARGE SCALE GENOMIC DNA]</scope>
    <source>
        <strain evidence="3">RKEM611</strain>
    </source>
</reference>
<feature type="transmembrane region" description="Helical" evidence="1">
    <location>
        <begin position="6"/>
        <end position="27"/>
    </location>
</feature>
<keyword evidence="3" id="KW-1185">Reference proteome</keyword>
<dbReference type="Proteomes" id="UP000192907">
    <property type="component" value="Unassembled WGS sequence"/>
</dbReference>
<gene>
    <name evidence="2" type="ORF">SAMN06296036_105298</name>
</gene>
<keyword evidence="1" id="KW-0472">Membrane</keyword>
<organism evidence="2 3">
    <name type="scientific">Pseudobacteriovorax antillogorgiicola</name>
    <dbReference type="NCBI Taxonomy" id="1513793"/>
    <lineage>
        <taxon>Bacteria</taxon>
        <taxon>Pseudomonadati</taxon>
        <taxon>Bdellovibrionota</taxon>
        <taxon>Oligoflexia</taxon>
        <taxon>Oligoflexales</taxon>
        <taxon>Pseudobacteriovoracaceae</taxon>
        <taxon>Pseudobacteriovorax</taxon>
    </lineage>
</organism>
<keyword evidence="1" id="KW-1133">Transmembrane helix</keyword>
<keyword evidence="1" id="KW-0812">Transmembrane</keyword>
<sequence length="92" mass="10315">MPLGTLFGAAWLQLMVYLFLAALSLGYQKGQDLLTTLEGGLHMDVLEIELFDTKFSSYVPRLDYGAYTRGKDSLALCLLHDGDLQKEVPWKC</sequence>
<evidence type="ECO:0000313" key="2">
    <source>
        <dbReference type="EMBL" id="SMF14419.1"/>
    </source>
</evidence>
<accession>A0A1Y6BJH4</accession>
<evidence type="ECO:0000256" key="1">
    <source>
        <dbReference type="SAM" id="Phobius"/>
    </source>
</evidence>
<dbReference type="RefSeq" id="WP_132317115.1">
    <property type="nucleotide sequence ID" value="NZ_FWZT01000005.1"/>
</dbReference>
<dbReference type="AlphaFoldDB" id="A0A1Y6BJH4"/>
<dbReference type="EMBL" id="FWZT01000005">
    <property type="protein sequence ID" value="SMF14419.1"/>
    <property type="molecule type" value="Genomic_DNA"/>
</dbReference>
<name>A0A1Y6BJH4_9BACT</name>